<dbReference type="GO" id="GO:0016342">
    <property type="term" value="C:catenin complex"/>
    <property type="evidence" value="ECO:0007669"/>
    <property type="project" value="TreeGrafter"/>
</dbReference>
<dbReference type="InterPro" id="IPR015919">
    <property type="entry name" value="Cadherin-like_sf"/>
</dbReference>
<dbReference type="PANTHER" id="PTHR24027">
    <property type="entry name" value="CADHERIN-23"/>
    <property type="match status" value="1"/>
</dbReference>
<accession>A0A4V3SC90</accession>
<dbReference type="GO" id="GO:0007156">
    <property type="term" value="P:homophilic cell adhesion via plasma membrane adhesion molecules"/>
    <property type="evidence" value="ECO:0007669"/>
    <property type="project" value="InterPro"/>
</dbReference>
<dbReference type="EMBL" id="QBLH01000429">
    <property type="protein sequence ID" value="TGZ55724.1"/>
    <property type="molecule type" value="Genomic_DNA"/>
</dbReference>
<dbReference type="InterPro" id="IPR002126">
    <property type="entry name" value="Cadherin-like_dom"/>
</dbReference>
<evidence type="ECO:0000256" key="8">
    <source>
        <dbReference type="PROSITE-ProRule" id="PRU00043"/>
    </source>
</evidence>
<feature type="domain" description="Cadherin" evidence="12">
    <location>
        <begin position="811"/>
        <end position="919"/>
    </location>
</feature>
<dbReference type="PROSITE" id="PS50268">
    <property type="entry name" value="CADHERIN_2"/>
    <property type="match status" value="17"/>
</dbReference>
<feature type="compositionally biased region" description="Basic and acidic residues" evidence="9">
    <location>
        <begin position="1807"/>
        <end position="1826"/>
    </location>
</feature>
<feature type="domain" description="Cadherin" evidence="12">
    <location>
        <begin position="379"/>
        <end position="490"/>
    </location>
</feature>
<dbReference type="PRINTS" id="PR00205">
    <property type="entry name" value="CADHERIN"/>
</dbReference>
<keyword evidence="2 10" id="KW-0812">Transmembrane</keyword>
<evidence type="ECO:0000256" key="6">
    <source>
        <dbReference type="ARBA" id="ARBA00022989"/>
    </source>
</evidence>
<evidence type="ECO:0000256" key="7">
    <source>
        <dbReference type="ARBA" id="ARBA00023136"/>
    </source>
</evidence>
<keyword evidence="4" id="KW-0677">Repeat</keyword>
<dbReference type="Pfam" id="PF00028">
    <property type="entry name" value="Cadherin"/>
    <property type="match status" value="14"/>
</dbReference>
<feature type="region of interest" description="Disordered" evidence="9">
    <location>
        <begin position="933"/>
        <end position="963"/>
    </location>
</feature>
<reference evidence="13 14" key="1">
    <citation type="journal article" date="2019" name="Philos. Trans. R. Soc. Lond., B, Biol. Sci.">
        <title>Ant behaviour and brain gene expression of defending hosts depend on the ecological success of the intruding social parasite.</title>
        <authorList>
            <person name="Kaur R."/>
            <person name="Stoldt M."/>
            <person name="Jongepier E."/>
            <person name="Feldmeyer B."/>
            <person name="Menzel F."/>
            <person name="Bornberg-Bauer E."/>
            <person name="Foitzik S."/>
        </authorList>
    </citation>
    <scope>NUCLEOTIDE SEQUENCE [LARGE SCALE GENOMIC DNA]</scope>
    <source>
        <tissue evidence="13">Whole body</tissue>
    </source>
</reference>
<feature type="compositionally biased region" description="Acidic residues" evidence="9">
    <location>
        <begin position="941"/>
        <end position="951"/>
    </location>
</feature>
<evidence type="ECO:0000256" key="11">
    <source>
        <dbReference type="SAM" id="SignalP"/>
    </source>
</evidence>
<dbReference type="GO" id="GO:0007163">
    <property type="term" value="P:establishment or maintenance of cell polarity"/>
    <property type="evidence" value="ECO:0007669"/>
    <property type="project" value="UniProtKB-ARBA"/>
</dbReference>
<evidence type="ECO:0000256" key="10">
    <source>
        <dbReference type="SAM" id="Phobius"/>
    </source>
</evidence>
<feature type="domain" description="Cadherin" evidence="12">
    <location>
        <begin position="1439"/>
        <end position="1557"/>
    </location>
</feature>
<dbReference type="GO" id="GO:0005509">
    <property type="term" value="F:calcium ion binding"/>
    <property type="evidence" value="ECO:0007669"/>
    <property type="project" value="UniProtKB-UniRule"/>
</dbReference>
<dbReference type="GO" id="GO:0045296">
    <property type="term" value="F:cadherin binding"/>
    <property type="evidence" value="ECO:0007669"/>
    <property type="project" value="TreeGrafter"/>
</dbReference>
<evidence type="ECO:0000256" key="4">
    <source>
        <dbReference type="ARBA" id="ARBA00022737"/>
    </source>
</evidence>
<evidence type="ECO:0000313" key="14">
    <source>
        <dbReference type="Proteomes" id="UP000310200"/>
    </source>
</evidence>
<feature type="domain" description="Cadherin" evidence="12">
    <location>
        <begin position="290"/>
        <end position="378"/>
    </location>
</feature>
<dbReference type="PANTHER" id="PTHR24027:SF438">
    <property type="entry name" value="CADHERIN 23"/>
    <property type="match status" value="1"/>
</dbReference>
<feature type="transmembrane region" description="Helical" evidence="10">
    <location>
        <begin position="1653"/>
        <end position="1676"/>
    </location>
</feature>
<dbReference type="SUPFAM" id="SSF49313">
    <property type="entry name" value="Cadherin-like"/>
    <property type="match status" value="16"/>
</dbReference>
<protein>
    <submittedName>
        <fullName evidence="13">Cadherin-89D</fullName>
    </submittedName>
</protein>
<feature type="signal peptide" evidence="11">
    <location>
        <begin position="1"/>
        <end position="34"/>
    </location>
</feature>
<feature type="domain" description="Cadherin" evidence="12">
    <location>
        <begin position="151"/>
        <end position="260"/>
    </location>
</feature>
<dbReference type="GO" id="GO:0008013">
    <property type="term" value="F:beta-catenin binding"/>
    <property type="evidence" value="ECO:0007669"/>
    <property type="project" value="TreeGrafter"/>
</dbReference>
<sequence length="2400" mass="266352">MSPRRGTSTFPPSHSWLIAVVLLIFSVQVRHVTGCQFYPVGEYLKFVRVPENLKIGTEILSLEAHPRNRLAITPVDKEEDAGFFAYKETNKTHVSLILAQSLEDLVDAESPRNLLKFRVSCDSGSGDSLVSSHLSVTIYVEDINDHAPQFVDSPYHVTVDELTPVGVTIFRGIHALDGDKPNTPNSDVYYAIVKGNEQGKFSLESGHRTALILRKPVDYDSGDREFTLVITATDRGVPARSTNSTVKITVVDNDDLDPKFTRDIYKAKIYEFYPMPEYPIFTEINFTNPIHAADRDRDINVPVRYDIISGNERGFFHLDPKNGSLFLKRAIDLDAERSLPGNTFNLQIHASQVDNPLKMTVARVEVEVLDLNDNLPQFEVDLYNISIVENLPNGFSVLQVIARDKDQGENGEFDYRLEDLSGAFSVDPESGWLTVKDQTVLDREKRDHLKMKVYAVEHRPSVVVTSDGSKGSSVDVEITLLDANDNNPIFVPGNLYELVARSDVKVGTVLGQVHAVDDDLGPNGLVRYRLQKPGNSTLRKPPFTVDESTGLITVSESPILEGRHAIFVEAADQPANPSERRFSLAVVTVDVFRADGPNSWEPDFVGAPYEFWVGANVPVGTSVGQIRLNDAVKTNDLIYDLLHGYEEGVPFAVEERSGTITVVEEIERFDRSIYDFEAIVSDERELTLITNVSIHVVDPNDDRGIFTKGTTTASLAFHVRENVPGALIGQVLPHNGTTAAMSGTQFLIVNQQDVPDIAIMDDGSLYAPQGLDRETRENYSITVIAESLRGVGVFQVRIVVDDENDHAPEFTLSVYEGRIMENSPAGTEVTLTNPIAASDKDEGENRDFTFALRGDGSGLFRIDPITGRVYFEGLEYGTLDRETRANYEFQVTATDSGGLQSESTLRITVLDLNDNPPKFIRMVVLPDQGVRVSYDPSDNAPAEDDEIENEGPENSVDGGRRSPLLLVPENTTIGVPIIRLLADDKDEGANAAITYSLGNETTSSGVRSRRYDLTSRRYFHLDPRTAEISVARSLPPEKDIRLFILARDSDGLADNITVRIHVTDVNDHAPVFDKSWYTFDVAEGTYSNHAVGTVQALDADFGENANLSYELITSHEDSGRASNGSRSFEVDPYEGMIRVSGTLDRERATTHRLLVIARDQGSPSLSSSVEVEINVLDVNDNAPTFHGYDELRKDDRLPIYRVSVFENSPIGTQVAKVYANDSDFAGNGNGLILFDLSYQDHADKQYFAMDSKEGVITTIAKLDYETKSNHRLIVTASDLGSPISLTSSAVVLVTVLNVDDDEEADNEVHKMPTFRHRYYEVEVDENASVPLLITQLDLADDRHGDYIRYSIVADGSDGREHFSVDPKNGSLYLMTEIDREARDRYEARVRVDRLKLGRGMPVMIYPVVGERLNGLAPNEARVVVRVKDVNDNAPRFKTKDRPILAAIPTTAHYGYEVVKVEAEDPDLGINGEIRYQILGREDAPRFAIDPLSGQVRSVASFGRDAGRVFGFDVKATDRQGAESGRSSIANVFVYVLDDQKQVVMVMGRKPIEIEPELENITIALQNVTGLDVRVRKLEPHIEKNLIDGASTDVYLYAIDPNLNVMVDMETLHSVFNNKKADIKRELDEYRVLEIAGNAPRRSNQRYLLSTLEVGVVVLGCVVFVGALVTALCVTCVRRNKRRRRRDKAMFSTVGPVGFALTDPAGTLQKPPLFPTFVEGLHYDPEPFCSEMPRRQSMCEHGNCVRFHTMGGGGKHAVRSTGTLKGLEASATSLHSSGQDSGIVARTSCHCSHSSSPSSGESSNGYEDSLKSLQRRERCNDVSRGSHDTSSVVGRRAAAKRRQRFHSFSNAESVYTHEMSLQREQQPQQHCCIGTEKRRKAEHRRAHSEAENNITETVIHEHPGTEISLASSLPNTIHGYELITSHEDSGRASNGSRSFEVDPYEGMIRVSGTLDRERATTHRLLVIARDQGSPSLSSSVEVEINVLDVNDNAPTFHGYDELRKDDRLPIYRVSVFENSPIGTQVAKVYANDSDFAGNGNGLILFDLSYQDHADKQYFAMDSKEGVITTIAKLDYETKSNHRLIVTASDLGSPISLTSSAVVLVTVLNVDDDEEADNEVHKMPTFRHRYYEVEVDENASVPLLITQLDLADDRHGDYIRYSIVADGSDGREHFSVDPKNGSLYLMTEIDREARDRYEARVRVDRLKLGRGMPVMIYPVVGERLNGLAPNEARVVVRVKDVNDNAPRFKTKDRPILAAIPTTAHYGYEVVKVEAEDPDLGINGEIRYQILGREDAPRFAIDPLSGQVRSVASFGRDAGRVFGFDVKATDRQGAESGRSSIANVFVYVLDDQKQVVMVMGRKPIEIEPELENITIALQNVTGLDVRVRKLEPHIEKNLIDGAS</sequence>
<comment type="subcellular location">
    <subcellularLocation>
        <location evidence="1">Cell membrane</location>
        <topology evidence="1">Single-pass type I membrane protein</topology>
    </subcellularLocation>
</comment>
<feature type="domain" description="Cadherin" evidence="12">
    <location>
        <begin position="605"/>
        <end position="706"/>
    </location>
</feature>
<evidence type="ECO:0000313" key="13">
    <source>
        <dbReference type="EMBL" id="TGZ55724.1"/>
    </source>
</evidence>
<feature type="domain" description="Cadherin" evidence="12">
    <location>
        <begin position="41"/>
        <end position="150"/>
    </location>
</feature>
<dbReference type="FunFam" id="2.60.40.60:FF:000020">
    <property type="entry name" value="Dachsous cadherin-related 1b"/>
    <property type="match status" value="1"/>
</dbReference>
<keyword evidence="3 11" id="KW-0732">Signal</keyword>
<feature type="compositionally biased region" description="Low complexity" evidence="9">
    <location>
        <begin position="1787"/>
        <end position="1802"/>
    </location>
</feature>
<name>A0A4V3SC90_9HYME</name>
<comment type="caution">
    <text evidence="13">The sequence shown here is derived from an EMBL/GenBank/DDBJ whole genome shotgun (WGS) entry which is preliminary data.</text>
</comment>
<dbReference type="CDD" id="cd11304">
    <property type="entry name" value="Cadherin_repeat"/>
    <property type="match status" value="17"/>
</dbReference>
<evidence type="ECO:0000256" key="1">
    <source>
        <dbReference type="ARBA" id="ARBA00004251"/>
    </source>
</evidence>
<dbReference type="FunFam" id="2.60.40.60:FF:000266">
    <property type="entry name" value="Cadherin 23"/>
    <property type="match status" value="1"/>
</dbReference>
<dbReference type="Gene3D" id="2.60.40.60">
    <property type="entry name" value="Cadherins"/>
    <property type="match status" value="17"/>
</dbReference>
<feature type="domain" description="Cadherin" evidence="12">
    <location>
        <begin position="746"/>
        <end position="810"/>
    </location>
</feature>
<keyword evidence="6 10" id="KW-1133">Transmembrane helix</keyword>
<dbReference type="FunFam" id="2.60.40.60:FF:000092">
    <property type="entry name" value="Protocadherin 8"/>
    <property type="match status" value="1"/>
</dbReference>
<dbReference type="STRING" id="300112.A0A4V3SC90"/>
<proteinExistence type="predicted"/>
<feature type="domain" description="Cadherin" evidence="12">
    <location>
        <begin position="2249"/>
        <end position="2367"/>
    </location>
</feature>
<keyword evidence="14" id="KW-1185">Reference proteome</keyword>
<feature type="domain" description="Cadherin" evidence="12">
    <location>
        <begin position="1919"/>
        <end position="1995"/>
    </location>
</feature>
<organism evidence="13 14">
    <name type="scientific">Temnothorax longispinosus</name>
    <dbReference type="NCBI Taxonomy" id="300112"/>
    <lineage>
        <taxon>Eukaryota</taxon>
        <taxon>Metazoa</taxon>
        <taxon>Ecdysozoa</taxon>
        <taxon>Arthropoda</taxon>
        <taxon>Hexapoda</taxon>
        <taxon>Insecta</taxon>
        <taxon>Pterygota</taxon>
        <taxon>Neoptera</taxon>
        <taxon>Endopterygota</taxon>
        <taxon>Hymenoptera</taxon>
        <taxon>Apocrita</taxon>
        <taxon>Aculeata</taxon>
        <taxon>Formicoidea</taxon>
        <taxon>Formicidae</taxon>
        <taxon>Myrmicinae</taxon>
        <taxon>Temnothorax</taxon>
    </lineage>
</organism>
<dbReference type="GO" id="GO:0008104">
    <property type="term" value="P:intracellular protein localization"/>
    <property type="evidence" value="ECO:0007669"/>
    <property type="project" value="UniProtKB-ARBA"/>
</dbReference>
<evidence type="ECO:0000256" key="2">
    <source>
        <dbReference type="ARBA" id="ARBA00022692"/>
    </source>
</evidence>
<keyword evidence="7 10" id="KW-0472">Membrane</keyword>
<keyword evidence="5 8" id="KW-0106">Calcium</keyword>
<dbReference type="PROSITE" id="PS00232">
    <property type="entry name" value="CADHERIN_1"/>
    <property type="match status" value="8"/>
</dbReference>
<dbReference type="InterPro" id="IPR020894">
    <property type="entry name" value="Cadherin_CS"/>
</dbReference>
<evidence type="ECO:0000259" key="12">
    <source>
        <dbReference type="PROSITE" id="PS50268"/>
    </source>
</evidence>
<evidence type="ECO:0000256" key="5">
    <source>
        <dbReference type="ARBA" id="ARBA00022837"/>
    </source>
</evidence>
<feature type="domain" description="Cadherin" evidence="12">
    <location>
        <begin position="492"/>
        <end position="604"/>
    </location>
</feature>
<feature type="domain" description="Cadherin" evidence="12">
    <location>
        <begin position="1073"/>
        <end position="1185"/>
    </location>
</feature>
<gene>
    <name evidence="13" type="ORF">DBV15_01405</name>
</gene>
<dbReference type="InterPro" id="IPR039808">
    <property type="entry name" value="Cadherin"/>
</dbReference>
<evidence type="ECO:0000256" key="9">
    <source>
        <dbReference type="SAM" id="MobiDB-lite"/>
    </source>
</evidence>
<feature type="chain" id="PRO_5020735257" evidence="11">
    <location>
        <begin position="35"/>
        <end position="2400"/>
    </location>
</feature>
<dbReference type="GO" id="GO:0016477">
    <property type="term" value="P:cell migration"/>
    <property type="evidence" value="ECO:0007669"/>
    <property type="project" value="TreeGrafter"/>
</dbReference>
<dbReference type="GO" id="GO:0001736">
    <property type="term" value="P:establishment of planar polarity"/>
    <property type="evidence" value="ECO:0007669"/>
    <property type="project" value="UniProtKB-ARBA"/>
</dbReference>
<feature type="domain" description="Cadherin" evidence="12">
    <location>
        <begin position="2125"/>
        <end position="2246"/>
    </location>
</feature>
<dbReference type="FunFam" id="2.60.40.60:FF:000033">
    <property type="entry name" value="FAT atypical cadherin 1"/>
    <property type="match status" value="2"/>
</dbReference>
<dbReference type="Proteomes" id="UP000310200">
    <property type="component" value="Unassembled WGS sequence"/>
</dbReference>
<dbReference type="SMART" id="SM00112">
    <property type="entry name" value="CA"/>
    <property type="match status" value="17"/>
</dbReference>
<feature type="domain" description="Cadherin" evidence="12">
    <location>
        <begin position="1315"/>
        <end position="1436"/>
    </location>
</feature>
<feature type="domain" description="Cadherin" evidence="12">
    <location>
        <begin position="1196"/>
        <end position="1314"/>
    </location>
</feature>
<feature type="domain" description="Cadherin" evidence="12">
    <location>
        <begin position="967"/>
        <end position="1072"/>
    </location>
</feature>
<evidence type="ECO:0000256" key="3">
    <source>
        <dbReference type="ARBA" id="ARBA00022729"/>
    </source>
</evidence>
<feature type="domain" description="Cadherin" evidence="12">
    <location>
        <begin position="2006"/>
        <end position="2124"/>
    </location>
</feature>
<feature type="region of interest" description="Disordered" evidence="9">
    <location>
        <begin position="1787"/>
        <end position="1843"/>
    </location>
</feature>